<evidence type="ECO:0000313" key="2">
    <source>
        <dbReference type="EMBL" id="RRT56917.1"/>
    </source>
</evidence>
<sequence>MRMTSEASKWPHKPYTSNASSAVRTATARRLAPRGAMSFLVPVTCQHHVISCTSHMPASHASYADRLTRVLTTRKPRRTTP</sequence>
<evidence type="ECO:0000256" key="1">
    <source>
        <dbReference type="SAM" id="MobiDB-lite"/>
    </source>
</evidence>
<comment type="caution">
    <text evidence="2">The sequence shown here is derived from an EMBL/GenBank/DDBJ whole genome shotgun (WGS) entry which is preliminary data.</text>
</comment>
<feature type="region of interest" description="Disordered" evidence="1">
    <location>
        <begin position="1"/>
        <end position="22"/>
    </location>
</feature>
<protein>
    <submittedName>
        <fullName evidence="2">Uncharacterized protein</fullName>
    </submittedName>
</protein>
<name>A0A426YYU7_ENSVE</name>
<accession>A0A426YYU7</accession>
<organism evidence="2 3">
    <name type="scientific">Ensete ventricosum</name>
    <name type="common">Abyssinian banana</name>
    <name type="synonym">Musa ensete</name>
    <dbReference type="NCBI Taxonomy" id="4639"/>
    <lineage>
        <taxon>Eukaryota</taxon>
        <taxon>Viridiplantae</taxon>
        <taxon>Streptophyta</taxon>
        <taxon>Embryophyta</taxon>
        <taxon>Tracheophyta</taxon>
        <taxon>Spermatophyta</taxon>
        <taxon>Magnoliopsida</taxon>
        <taxon>Liliopsida</taxon>
        <taxon>Zingiberales</taxon>
        <taxon>Musaceae</taxon>
        <taxon>Ensete</taxon>
    </lineage>
</organism>
<evidence type="ECO:0000313" key="3">
    <source>
        <dbReference type="Proteomes" id="UP000287651"/>
    </source>
</evidence>
<reference evidence="2 3" key="1">
    <citation type="journal article" date="2014" name="Agronomy (Basel)">
        <title>A Draft Genome Sequence for Ensete ventricosum, the Drought-Tolerant Tree Against Hunger.</title>
        <authorList>
            <person name="Harrison J."/>
            <person name="Moore K.A."/>
            <person name="Paszkiewicz K."/>
            <person name="Jones T."/>
            <person name="Grant M."/>
            <person name="Ambacheew D."/>
            <person name="Muzemil S."/>
            <person name="Studholme D.J."/>
        </authorList>
    </citation>
    <scope>NUCLEOTIDE SEQUENCE [LARGE SCALE GENOMIC DNA]</scope>
</reference>
<feature type="non-terminal residue" evidence="2">
    <location>
        <position position="81"/>
    </location>
</feature>
<dbReference type="EMBL" id="AMZH03009408">
    <property type="protein sequence ID" value="RRT56917.1"/>
    <property type="molecule type" value="Genomic_DNA"/>
</dbReference>
<gene>
    <name evidence="2" type="ORF">B296_00015342</name>
</gene>
<dbReference type="AlphaFoldDB" id="A0A426YYU7"/>
<dbReference type="Proteomes" id="UP000287651">
    <property type="component" value="Unassembled WGS sequence"/>
</dbReference>
<proteinExistence type="predicted"/>